<dbReference type="CDD" id="cd00483">
    <property type="entry name" value="HPPK"/>
    <property type="match status" value="1"/>
</dbReference>
<dbReference type="Pfam" id="PF01288">
    <property type="entry name" value="HPPK"/>
    <property type="match status" value="1"/>
</dbReference>
<gene>
    <name evidence="14" type="ORF">SAMN04244559_02922</name>
</gene>
<evidence type="ECO:0000256" key="4">
    <source>
        <dbReference type="ARBA" id="ARBA00016218"/>
    </source>
</evidence>
<dbReference type="Gene3D" id="3.30.70.560">
    <property type="entry name" value="7,8-Dihydro-6-hydroxymethylpterin-pyrophosphokinase HPPK"/>
    <property type="match status" value="1"/>
</dbReference>
<sequence>MSHRTVHLGLGTNLGDRVANLQSALTALADLITIGDRSSVWETAPIHVLDQPAFLNMAVAGTSSAEPLELLAGIKALETRLGRVASVRFGPRLIDIDILTLGDETLDSDILTLPHPRLGERRFVLAPLAEIAPELIISGHSVAALLARLPAGGDDAVRRVGTLDSLAPNLAAAL</sequence>
<keyword evidence="6" id="KW-0547">Nucleotide-binding</keyword>
<dbReference type="Proteomes" id="UP000182983">
    <property type="component" value="Unassembled WGS sequence"/>
</dbReference>
<evidence type="ECO:0000256" key="10">
    <source>
        <dbReference type="ARBA" id="ARBA00029409"/>
    </source>
</evidence>
<dbReference type="InterPro" id="IPR000550">
    <property type="entry name" value="Hppk"/>
</dbReference>
<dbReference type="PANTHER" id="PTHR43071:SF1">
    <property type="entry name" value="2-AMINO-4-HYDROXY-6-HYDROXYMETHYLDIHYDROPTERIDINE PYROPHOSPHOKINASE"/>
    <property type="match status" value="1"/>
</dbReference>
<dbReference type="PANTHER" id="PTHR43071">
    <property type="entry name" value="2-AMINO-4-HYDROXY-6-HYDROXYMETHYLDIHYDROPTERIDINE PYROPHOSPHOKINASE"/>
    <property type="match status" value="1"/>
</dbReference>
<comment type="similarity">
    <text evidence="2">Belongs to the HPPK family.</text>
</comment>
<keyword evidence="15" id="KW-1185">Reference proteome</keyword>
<dbReference type="GO" id="GO:0046656">
    <property type="term" value="P:folic acid biosynthetic process"/>
    <property type="evidence" value="ECO:0007669"/>
    <property type="project" value="UniProtKB-KW"/>
</dbReference>
<protein>
    <recommendedName>
        <fullName evidence="4">2-amino-4-hydroxy-6-hydroxymethyldihydropteridine pyrophosphokinase</fullName>
        <ecNumber evidence="3">2.7.6.3</ecNumber>
    </recommendedName>
    <alternativeName>
        <fullName evidence="11">6-hydroxymethyl-7,8-dihydropterin pyrophosphokinase</fullName>
    </alternativeName>
    <alternativeName>
        <fullName evidence="12">7,8-dihydro-6-hydroxymethylpterin-pyrophosphokinase</fullName>
    </alternativeName>
</protein>
<keyword evidence="5" id="KW-0808">Transferase</keyword>
<evidence type="ECO:0000256" key="1">
    <source>
        <dbReference type="ARBA" id="ARBA00005051"/>
    </source>
</evidence>
<evidence type="ECO:0000313" key="15">
    <source>
        <dbReference type="Proteomes" id="UP000182983"/>
    </source>
</evidence>
<dbReference type="NCBIfam" id="TIGR01498">
    <property type="entry name" value="folK"/>
    <property type="match status" value="1"/>
</dbReference>
<evidence type="ECO:0000256" key="12">
    <source>
        <dbReference type="ARBA" id="ARBA00033413"/>
    </source>
</evidence>
<evidence type="ECO:0000256" key="9">
    <source>
        <dbReference type="ARBA" id="ARBA00022909"/>
    </source>
</evidence>
<dbReference type="GO" id="GO:0005524">
    <property type="term" value="F:ATP binding"/>
    <property type="evidence" value="ECO:0007669"/>
    <property type="project" value="UniProtKB-KW"/>
</dbReference>
<accession>A0A1H6IZE5</accession>
<dbReference type="InterPro" id="IPR035907">
    <property type="entry name" value="Hppk_sf"/>
</dbReference>
<dbReference type="EC" id="2.7.6.3" evidence="3"/>
<dbReference type="GO" id="GO:0003848">
    <property type="term" value="F:2-amino-4-hydroxy-6-hydroxymethyldihydropteridine diphosphokinase activity"/>
    <property type="evidence" value="ECO:0007669"/>
    <property type="project" value="UniProtKB-EC"/>
</dbReference>
<feature type="domain" description="7,8-dihydro-6-hydroxymethylpterin-pyrophosphokinase" evidence="13">
    <location>
        <begin position="88"/>
        <end position="99"/>
    </location>
</feature>
<evidence type="ECO:0000256" key="8">
    <source>
        <dbReference type="ARBA" id="ARBA00022840"/>
    </source>
</evidence>
<dbReference type="EMBL" id="FNWO01000013">
    <property type="protein sequence ID" value="SEH54983.1"/>
    <property type="molecule type" value="Genomic_DNA"/>
</dbReference>
<evidence type="ECO:0000256" key="5">
    <source>
        <dbReference type="ARBA" id="ARBA00022679"/>
    </source>
</evidence>
<dbReference type="UniPathway" id="UPA00077">
    <property type="reaction ID" value="UER00155"/>
</dbReference>
<comment type="function">
    <text evidence="10">Catalyzes the transfer of pyrophosphate from adenosine triphosphate (ATP) to 6-hydroxymethyl-7,8-dihydropterin, an enzymatic step in folate biosynthesis pathway.</text>
</comment>
<keyword evidence="9" id="KW-0289">Folate biosynthesis</keyword>
<dbReference type="SUPFAM" id="SSF55083">
    <property type="entry name" value="6-hydroxymethyl-7,8-dihydropterin pyrophosphokinase, HPPK"/>
    <property type="match status" value="1"/>
</dbReference>
<dbReference type="AlphaFoldDB" id="A0A1H6IZE5"/>
<dbReference type="OrthoDB" id="9808041at2"/>
<evidence type="ECO:0000256" key="2">
    <source>
        <dbReference type="ARBA" id="ARBA00005810"/>
    </source>
</evidence>
<evidence type="ECO:0000313" key="14">
    <source>
        <dbReference type="EMBL" id="SEH54983.1"/>
    </source>
</evidence>
<name>A0A1H6IZE5_MAGFU</name>
<evidence type="ECO:0000256" key="7">
    <source>
        <dbReference type="ARBA" id="ARBA00022777"/>
    </source>
</evidence>
<proteinExistence type="inferred from homology"/>
<dbReference type="PROSITE" id="PS00794">
    <property type="entry name" value="HPPK"/>
    <property type="match status" value="1"/>
</dbReference>
<evidence type="ECO:0000256" key="6">
    <source>
        <dbReference type="ARBA" id="ARBA00022741"/>
    </source>
</evidence>
<evidence type="ECO:0000256" key="11">
    <source>
        <dbReference type="ARBA" id="ARBA00029766"/>
    </source>
</evidence>
<organism evidence="14 15">
    <name type="scientific">Magnetospirillum fulvum</name>
    <name type="common">Rhodospirillum fulvum</name>
    <dbReference type="NCBI Taxonomy" id="1082"/>
    <lineage>
        <taxon>Bacteria</taxon>
        <taxon>Pseudomonadati</taxon>
        <taxon>Pseudomonadota</taxon>
        <taxon>Alphaproteobacteria</taxon>
        <taxon>Rhodospirillales</taxon>
        <taxon>Rhodospirillaceae</taxon>
        <taxon>Magnetospirillum</taxon>
    </lineage>
</organism>
<reference evidence="15" key="1">
    <citation type="submission" date="2016-10" db="EMBL/GenBank/DDBJ databases">
        <authorList>
            <person name="Varghese N."/>
            <person name="Submissions S."/>
        </authorList>
    </citation>
    <scope>NUCLEOTIDE SEQUENCE [LARGE SCALE GENOMIC DNA]</scope>
    <source>
        <strain evidence="15">DSM 13234</strain>
    </source>
</reference>
<evidence type="ECO:0000259" key="13">
    <source>
        <dbReference type="PROSITE" id="PS00794"/>
    </source>
</evidence>
<dbReference type="GO" id="GO:0046654">
    <property type="term" value="P:tetrahydrofolate biosynthetic process"/>
    <property type="evidence" value="ECO:0007669"/>
    <property type="project" value="UniProtKB-UniPathway"/>
</dbReference>
<keyword evidence="8" id="KW-0067">ATP-binding</keyword>
<dbReference type="RefSeq" id="WP_074769852.1">
    <property type="nucleotide sequence ID" value="NZ_FNWO01000013.1"/>
</dbReference>
<evidence type="ECO:0000256" key="3">
    <source>
        <dbReference type="ARBA" id="ARBA00013253"/>
    </source>
</evidence>
<dbReference type="GO" id="GO:0016301">
    <property type="term" value="F:kinase activity"/>
    <property type="evidence" value="ECO:0007669"/>
    <property type="project" value="UniProtKB-KW"/>
</dbReference>
<comment type="pathway">
    <text evidence="1">Cofactor biosynthesis; tetrahydrofolate biosynthesis; 2-amino-4-hydroxy-6-hydroxymethyl-7,8-dihydropteridine diphosphate from 7,8-dihydroneopterin triphosphate: step 4/4.</text>
</comment>
<keyword evidence="7 14" id="KW-0418">Kinase</keyword>